<sequence length="320" mass="36170">MNNSSAGTISNQLQVAAFYSFSNLDEEMLSSLPKDLIALANQYQLRGSVLVGSEGVNGTVCGSKEAVKKLIERLEGLPLSNPLQLKFSWTSKQAFRRFKSRRKNEIVTMGIAGIDPVESVGTYVKPSDWNDFVDDPETLLIDTRNDYEIGIGTFEGAINPNTEVFRDFPKWVDENLKTIINNTSTKRIAMFCTGGIRCEKATSFLNERGFSDVYHLQGGILKYLEEIPETESRWKGECFVFDQRVALDHRLFPGVHRLCYACGMPLSPVDREKESYIPGIQCHHCIESFNDDDRARFAERQKHIDKINKRLPGNSIWPSA</sequence>
<dbReference type="STRING" id="93059.P9211_10921"/>
<dbReference type="CDD" id="cd01518">
    <property type="entry name" value="RHOD_YceA"/>
    <property type="match status" value="1"/>
</dbReference>
<dbReference type="InterPro" id="IPR040503">
    <property type="entry name" value="TRHO_N"/>
</dbReference>
<keyword evidence="1" id="KW-0819">tRNA processing</keyword>
<dbReference type="PROSITE" id="PS50206">
    <property type="entry name" value="RHODANESE_3"/>
    <property type="match status" value="1"/>
</dbReference>
<gene>
    <name evidence="1" type="primary">trhO</name>
    <name evidence="3" type="ordered locus">P9211_10921</name>
</gene>
<keyword evidence="1" id="KW-0560">Oxidoreductase</keyword>
<dbReference type="GO" id="GO:0016705">
    <property type="term" value="F:oxidoreductase activity, acting on paired donors, with incorporation or reduction of molecular oxygen"/>
    <property type="evidence" value="ECO:0007669"/>
    <property type="project" value="UniProtKB-UniRule"/>
</dbReference>
<dbReference type="eggNOG" id="COG1054">
    <property type="taxonomic scope" value="Bacteria"/>
</dbReference>
<comment type="similarity">
    <text evidence="1">Belongs to the TrhO family.</text>
</comment>
<dbReference type="AlphaFoldDB" id="A9BB11"/>
<dbReference type="InterPro" id="IPR020936">
    <property type="entry name" value="TrhO"/>
</dbReference>
<dbReference type="Gene3D" id="3.40.250.10">
    <property type="entry name" value="Rhodanese-like domain"/>
    <property type="match status" value="1"/>
</dbReference>
<dbReference type="HOGENOM" id="CLU_038878_0_0_3"/>
<dbReference type="GO" id="GO:0016740">
    <property type="term" value="F:transferase activity"/>
    <property type="evidence" value="ECO:0007669"/>
    <property type="project" value="UniProtKB-KW"/>
</dbReference>
<dbReference type="Pfam" id="PF17773">
    <property type="entry name" value="UPF0176_N"/>
    <property type="match status" value="1"/>
</dbReference>
<feature type="domain" description="Rhodanese" evidence="2">
    <location>
        <begin position="134"/>
        <end position="232"/>
    </location>
</feature>
<dbReference type="InterPro" id="IPR036873">
    <property type="entry name" value="Rhodanese-like_dom_sf"/>
</dbReference>
<evidence type="ECO:0000313" key="3">
    <source>
        <dbReference type="EMBL" id="ABX09023.1"/>
    </source>
</evidence>
<comment type="function">
    <text evidence="1">Catalyzes oxygen-dependent 5-hydroxyuridine (ho5U) modification at position 34 in tRNAs.</text>
</comment>
<dbReference type="GO" id="GO:0006400">
    <property type="term" value="P:tRNA modification"/>
    <property type="evidence" value="ECO:0007669"/>
    <property type="project" value="UniProtKB-UniRule"/>
</dbReference>
<keyword evidence="4" id="KW-1185">Reference proteome</keyword>
<evidence type="ECO:0000256" key="1">
    <source>
        <dbReference type="HAMAP-Rule" id="MF_00469"/>
    </source>
</evidence>
<dbReference type="KEGG" id="pmj:P9211_10921"/>
<dbReference type="SUPFAM" id="SSF52821">
    <property type="entry name" value="Rhodanese/Cell cycle control phosphatase"/>
    <property type="match status" value="1"/>
</dbReference>
<organism evidence="3 4">
    <name type="scientific">Prochlorococcus marinus (strain MIT 9211)</name>
    <dbReference type="NCBI Taxonomy" id="93059"/>
    <lineage>
        <taxon>Bacteria</taxon>
        <taxon>Bacillati</taxon>
        <taxon>Cyanobacteriota</taxon>
        <taxon>Cyanophyceae</taxon>
        <taxon>Synechococcales</taxon>
        <taxon>Prochlorococcaceae</taxon>
        <taxon>Prochlorococcus</taxon>
    </lineage>
</organism>
<dbReference type="Proteomes" id="UP000000788">
    <property type="component" value="Chromosome"/>
</dbReference>
<dbReference type="Pfam" id="PF00581">
    <property type="entry name" value="Rhodanese"/>
    <property type="match status" value="1"/>
</dbReference>
<protein>
    <recommendedName>
        <fullName evidence="1">tRNA uridine(34) hydroxylase</fullName>
        <ecNumber evidence="1">1.14.-.-</ecNumber>
    </recommendedName>
    <alternativeName>
        <fullName evidence="1">tRNA hydroxylation protein O</fullName>
    </alternativeName>
</protein>
<reference evidence="3 4" key="1">
    <citation type="journal article" date="2007" name="PLoS Genet.">
        <title>Patterns and implications of gene gain and loss in the evolution of Prochlorococcus.</title>
        <authorList>
            <person name="Kettler G.C."/>
            <person name="Martiny A.C."/>
            <person name="Huang K."/>
            <person name="Zucker J."/>
            <person name="Coleman M.L."/>
            <person name="Rodrigue S."/>
            <person name="Chen F."/>
            <person name="Lapidus A."/>
            <person name="Ferriera S."/>
            <person name="Johnson J."/>
            <person name="Steglich C."/>
            <person name="Church G.M."/>
            <person name="Richardson P."/>
            <person name="Chisholm S.W."/>
        </authorList>
    </citation>
    <scope>NUCLEOTIDE SEQUENCE [LARGE SCALE GENOMIC DNA]</scope>
    <source>
        <strain evidence="4">MIT 9211</strain>
    </source>
</reference>
<comment type="catalytic activity">
    <reaction evidence="1">
        <text>uridine(34) in tRNA + AH2 + O2 = 5-hydroxyuridine(34) in tRNA + A + H2O</text>
        <dbReference type="Rhea" id="RHEA:64224"/>
        <dbReference type="Rhea" id="RHEA-COMP:11727"/>
        <dbReference type="Rhea" id="RHEA-COMP:13381"/>
        <dbReference type="ChEBI" id="CHEBI:13193"/>
        <dbReference type="ChEBI" id="CHEBI:15377"/>
        <dbReference type="ChEBI" id="CHEBI:15379"/>
        <dbReference type="ChEBI" id="CHEBI:17499"/>
        <dbReference type="ChEBI" id="CHEBI:65315"/>
        <dbReference type="ChEBI" id="CHEBI:136877"/>
    </reaction>
</comment>
<dbReference type="EC" id="1.14.-.-" evidence="1"/>
<dbReference type="NCBIfam" id="NF001136">
    <property type="entry name" value="PRK00142.1-4"/>
    <property type="match status" value="1"/>
</dbReference>
<accession>A9BB11</accession>
<dbReference type="HAMAP" id="MF_00469">
    <property type="entry name" value="TrhO"/>
    <property type="match status" value="1"/>
</dbReference>
<dbReference type="SMART" id="SM00450">
    <property type="entry name" value="RHOD"/>
    <property type="match status" value="1"/>
</dbReference>
<keyword evidence="3" id="KW-0808">Transferase</keyword>
<dbReference type="PANTHER" id="PTHR43268">
    <property type="entry name" value="THIOSULFATE SULFURTRANSFERASE/RHODANESE-LIKE DOMAIN-CONTAINING PROTEIN 2"/>
    <property type="match status" value="1"/>
</dbReference>
<dbReference type="OrthoDB" id="9778326at2"/>
<dbReference type="RefSeq" id="WP_012195644.1">
    <property type="nucleotide sequence ID" value="NC_009976.1"/>
</dbReference>
<dbReference type="PANTHER" id="PTHR43268:SF3">
    <property type="entry name" value="RHODANESE-LIKE DOMAIN-CONTAINING PROTEIN 7-RELATED"/>
    <property type="match status" value="1"/>
</dbReference>
<dbReference type="InterPro" id="IPR001763">
    <property type="entry name" value="Rhodanese-like_dom"/>
</dbReference>
<proteinExistence type="inferred from homology"/>
<dbReference type="Gene3D" id="3.30.70.100">
    <property type="match status" value="1"/>
</dbReference>
<evidence type="ECO:0000259" key="2">
    <source>
        <dbReference type="PROSITE" id="PS50206"/>
    </source>
</evidence>
<evidence type="ECO:0000313" key="4">
    <source>
        <dbReference type="Proteomes" id="UP000000788"/>
    </source>
</evidence>
<name>A9BB11_PROM4</name>
<dbReference type="EMBL" id="CP000878">
    <property type="protein sequence ID" value="ABX09023.1"/>
    <property type="molecule type" value="Genomic_DNA"/>
</dbReference>